<protein>
    <submittedName>
        <fullName evidence="3">Uncharacterized protein</fullName>
    </submittedName>
</protein>
<feature type="region of interest" description="Disordered" evidence="1">
    <location>
        <begin position="400"/>
        <end position="436"/>
    </location>
</feature>
<keyword evidence="2" id="KW-0812">Transmembrane</keyword>
<evidence type="ECO:0000256" key="2">
    <source>
        <dbReference type="SAM" id="Phobius"/>
    </source>
</evidence>
<name>A0A7K4BY91_9ARCH</name>
<proteinExistence type="predicted"/>
<sequence>MEIGKKQLTIIGIIIILIIVLFLLFNNTQTTTQSFSFSEFKMDKSISINGDTRIETYTFDTQNPIIAYLIIPKTIAENISQLTINGDYSTTIIESDPILLLKQNEYTPGTKKLTIETKTGNKEHTTILLPINLTDYETFTEEEKQQLTETIKQFNHIEEKYYTTEEVKQIIEEFAKGTQTNIELQEKKEGQIFLSETSKPKNNIIKSINTILENTNTDPNQNFAKKESIFETLMFILDQKVKEEPTKLEEFENKILIELEPKNNKSIPKEINLYLSEKKLSDTINIQLNNTNQHITPIIETSNEISKYIKAKVNNSDKNEKELIISIDLNENTFNDLNQIKLRQIKFTLNYHFEKKTDHNINIIFGKCEENIGLKLRTIGQEINPDKILAKCDNNTFTNDSNTLDKNNSKTNTFTNDSNKLDKNNSKINQNDKNTQKDSNIFDEKLIETLLEEFFQHNSILANLPIYTITKDQNISLKNCENGCYIQTNSNLIKELFDQNIIKDKNTIKIPFDQIKSITIQLVDSNSEESEPTDMNLFYQCNSPCTWVATNSIEIKRFDTISIAHIQQSTLANIKIQGENNKEFVNNFEFIYYNSETNFQIPNNDAMKYVEELKKQKKIISVIQPFETKQKIKIFIPQELKKIEEMMKTRTAPFLLKDGTTNPNKSGWCSAYATRFANKYFGLNYKKADAWDLVKLKDHQLVYRETKKGGITKEQFGTLVENDKIIEPGNIIGVYYADSKYDEPGRLYTHVIVYLGKMNKEYLFAENFTGPKISSLDEILKRHTIIDVIKPKK</sequence>
<keyword evidence="2" id="KW-1133">Transmembrane helix</keyword>
<dbReference type="EMBL" id="JAAZKV010000001">
    <property type="protein sequence ID" value="NMA44207.1"/>
    <property type="molecule type" value="Genomic_DNA"/>
</dbReference>
<accession>A0A7K4BY91</accession>
<reference evidence="3 4" key="1">
    <citation type="journal article" date="2020" name="Biotechnol. Biofuels">
        <title>New insights from the biogas microbiome by comprehensive genome-resolved metagenomics of nearly 1600 species originating from multiple anaerobic digesters.</title>
        <authorList>
            <person name="Campanaro S."/>
            <person name="Treu L."/>
            <person name="Rodriguez-R L.M."/>
            <person name="Kovalovszki A."/>
            <person name="Ziels R.M."/>
            <person name="Maus I."/>
            <person name="Zhu X."/>
            <person name="Kougias P.G."/>
            <person name="Basile A."/>
            <person name="Luo G."/>
            <person name="Schluter A."/>
            <person name="Konstantinidis K.T."/>
            <person name="Angelidaki I."/>
        </authorList>
    </citation>
    <scope>NUCLEOTIDE SEQUENCE [LARGE SCALE GENOMIC DNA]</scope>
    <source>
        <strain evidence="3">AS22ysBPME_79</strain>
    </source>
</reference>
<comment type="caution">
    <text evidence="3">The sequence shown here is derived from an EMBL/GenBank/DDBJ whole genome shotgun (WGS) entry which is preliminary data.</text>
</comment>
<evidence type="ECO:0000313" key="3">
    <source>
        <dbReference type="EMBL" id="NMA44207.1"/>
    </source>
</evidence>
<evidence type="ECO:0000256" key="1">
    <source>
        <dbReference type="SAM" id="MobiDB-lite"/>
    </source>
</evidence>
<dbReference type="AlphaFoldDB" id="A0A7K4BY91"/>
<feature type="transmembrane region" description="Helical" evidence="2">
    <location>
        <begin position="7"/>
        <end position="25"/>
    </location>
</feature>
<gene>
    <name evidence="3" type="ORF">GX950_00125</name>
</gene>
<keyword evidence="2" id="KW-0472">Membrane</keyword>
<dbReference type="Proteomes" id="UP000526302">
    <property type="component" value="Unassembled WGS sequence"/>
</dbReference>
<evidence type="ECO:0000313" key="4">
    <source>
        <dbReference type="Proteomes" id="UP000526302"/>
    </source>
</evidence>
<feature type="compositionally biased region" description="Polar residues" evidence="1">
    <location>
        <begin position="400"/>
        <end position="415"/>
    </location>
</feature>
<organism evidence="3 4">
    <name type="scientific">Candidatus Iainarchaeum sp</name>
    <dbReference type="NCBI Taxonomy" id="3101447"/>
    <lineage>
        <taxon>Archaea</taxon>
        <taxon>Candidatus Iainarchaeota</taxon>
        <taxon>Candidatus Iainarchaeia</taxon>
        <taxon>Candidatus Iainarchaeales</taxon>
        <taxon>Candidatus Iainarchaeaceae</taxon>
        <taxon>Candidatus Iainarchaeum</taxon>
    </lineage>
</organism>